<evidence type="ECO:0000313" key="2">
    <source>
        <dbReference type="Proteomes" id="UP000604341"/>
    </source>
</evidence>
<dbReference type="Proteomes" id="UP000604341">
    <property type="component" value="Unassembled WGS sequence"/>
</dbReference>
<reference evidence="2" key="1">
    <citation type="journal article" date="2019" name="Int. J. Syst. Evol. Microbiol.">
        <title>The Global Catalogue of Microorganisms (GCM) 10K type strain sequencing project: providing services to taxonomists for standard genome sequencing and annotation.</title>
        <authorList>
            <consortium name="The Broad Institute Genomics Platform"/>
            <consortium name="The Broad Institute Genome Sequencing Center for Infectious Disease"/>
            <person name="Wu L."/>
            <person name="Ma J."/>
        </authorList>
    </citation>
    <scope>NUCLEOTIDE SEQUENCE [LARGE SCALE GENOMIC DNA]</scope>
    <source>
        <strain evidence="2">JCM 19173</strain>
    </source>
</reference>
<comment type="caution">
    <text evidence="1">The sequence shown here is derived from an EMBL/GenBank/DDBJ whole genome shotgun (WGS) entry which is preliminary data.</text>
</comment>
<evidence type="ECO:0008006" key="3">
    <source>
        <dbReference type="Google" id="ProtNLM"/>
    </source>
</evidence>
<sequence length="195" mass="21246">MKGGRKYKAQGDAFSHAVHAGQGPRTAVACTHARTGRHYARRVNVDECRALSAGTIPTTWARTLPGLAWVPGSGAISLDVLPESVWVAFAPLTARRTAPRRLICPHCTRPCRSVYASPYGPQGQPDEQVGCRACLGLTHPARQRHKCPDWAAQVLEHPQNHSPTTRRRALQVINGSASRILHAVRLAGHIEPLEK</sequence>
<evidence type="ECO:0000313" key="1">
    <source>
        <dbReference type="EMBL" id="GGK90966.1"/>
    </source>
</evidence>
<name>A0ABQ2FH37_9DEIO</name>
<gene>
    <name evidence="1" type="ORF">GCM10010844_06910</name>
</gene>
<dbReference type="RefSeq" id="WP_189067541.1">
    <property type="nucleotide sequence ID" value="NZ_BMPE01000001.1"/>
</dbReference>
<protein>
    <recommendedName>
        <fullName evidence="3">Transposase</fullName>
    </recommendedName>
</protein>
<organism evidence="1 2">
    <name type="scientific">Deinococcus radiotolerans</name>
    <dbReference type="NCBI Taxonomy" id="1309407"/>
    <lineage>
        <taxon>Bacteria</taxon>
        <taxon>Thermotogati</taxon>
        <taxon>Deinococcota</taxon>
        <taxon>Deinococci</taxon>
        <taxon>Deinococcales</taxon>
        <taxon>Deinococcaceae</taxon>
        <taxon>Deinococcus</taxon>
    </lineage>
</organism>
<accession>A0ABQ2FH37</accession>
<proteinExistence type="predicted"/>
<dbReference type="EMBL" id="BMPE01000001">
    <property type="protein sequence ID" value="GGK90966.1"/>
    <property type="molecule type" value="Genomic_DNA"/>
</dbReference>
<keyword evidence="2" id="KW-1185">Reference proteome</keyword>